<reference evidence="1" key="2">
    <citation type="journal article" date="2015" name="Data Brief">
        <title>Shoot transcriptome of the giant reed, Arundo donax.</title>
        <authorList>
            <person name="Barrero R.A."/>
            <person name="Guerrero F.D."/>
            <person name="Moolhuijzen P."/>
            <person name="Goolsby J.A."/>
            <person name="Tidwell J."/>
            <person name="Bellgard S.E."/>
            <person name="Bellgard M.I."/>
        </authorList>
    </citation>
    <scope>NUCLEOTIDE SEQUENCE</scope>
    <source>
        <tissue evidence="1">Shoot tissue taken approximately 20 cm above the soil surface</tissue>
    </source>
</reference>
<evidence type="ECO:0000313" key="1">
    <source>
        <dbReference type="EMBL" id="JAD49698.1"/>
    </source>
</evidence>
<name>A0A0A9AIM2_ARUDO</name>
<proteinExistence type="predicted"/>
<accession>A0A0A9AIM2</accession>
<sequence length="35" mass="4388">MLFSYYLCLLQNVEFTMARWDIPFGFYFFYFDVLS</sequence>
<organism evidence="1">
    <name type="scientific">Arundo donax</name>
    <name type="common">Giant reed</name>
    <name type="synonym">Donax arundinaceus</name>
    <dbReference type="NCBI Taxonomy" id="35708"/>
    <lineage>
        <taxon>Eukaryota</taxon>
        <taxon>Viridiplantae</taxon>
        <taxon>Streptophyta</taxon>
        <taxon>Embryophyta</taxon>
        <taxon>Tracheophyta</taxon>
        <taxon>Spermatophyta</taxon>
        <taxon>Magnoliopsida</taxon>
        <taxon>Liliopsida</taxon>
        <taxon>Poales</taxon>
        <taxon>Poaceae</taxon>
        <taxon>PACMAD clade</taxon>
        <taxon>Arundinoideae</taxon>
        <taxon>Arundineae</taxon>
        <taxon>Arundo</taxon>
    </lineage>
</organism>
<reference evidence="1" key="1">
    <citation type="submission" date="2014-09" db="EMBL/GenBank/DDBJ databases">
        <authorList>
            <person name="Magalhaes I.L.F."/>
            <person name="Oliveira U."/>
            <person name="Santos F.R."/>
            <person name="Vidigal T.H.D.A."/>
            <person name="Brescovit A.D."/>
            <person name="Santos A.J."/>
        </authorList>
    </citation>
    <scope>NUCLEOTIDE SEQUENCE</scope>
    <source>
        <tissue evidence="1">Shoot tissue taken approximately 20 cm above the soil surface</tissue>
    </source>
</reference>
<protein>
    <submittedName>
        <fullName evidence="1">Uncharacterized protein</fullName>
    </submittedName>
</protein>
<dbReference type="AlphaFoldDB" id="A0A0A9AIM2"/>
<dbReference type="EMBL" id="GBRH01248197">
    <property type="protein sequence ID" value="JAD49698.1"/>
    <property type="molecule type" value="Transcribed_RNA"/>
</dbReference>